<evidence type="ECO:0000313" key="2">
    <source>
        <dbReference type="EMBL" id="KAG2577775.1"/>
    </source>
</evidence>
<dbReference type="EMBL" id="CM029048">
    <property type="protein sequence ID" value="KAG2577775.1"/>
    <property type="molecule type" value="Genomic_DNA"/>
</dbReference>
<feature type="compositionally biased region" description="Basic residues" evidence="1">
    <location>
        <begin position="27"/>
        <end position="38"/>
    </location>
</feature>
<reference evidence="2 3" key="1">
    <citation type="submission" date="2020-05" db="EMBL/GenBank/DDBJ databases">
        <title>WGS assembly of Panicum virgatum.</title>
        <authorList>
            <person name="Lovell J.T."/>
            <person name="Jenkins J."/>
            <person name="Shu S."/>
            <person name="Juenger T.E."/>
            <person name="Schmutz J."/>
        </authorList>
    </citation>
    <scope>NUCLEOTIDE SEQUENCE [LARGE SCALE GENOMIC DNA]</scope>
    <source>
        <strain evidence="3">cv. AP13</strain>
    </source>
</reference>
<comment type="caution">
    <text evidence="2">The sequence shown here is derived from an EMBL/GenBank/DDBJ whole genome shotgun (WGS) entry which is preliminary data.</text>
</comment>
<sequence length="114" mass="11872">MSGGRYPMSGGRLMLTTALLHFAQDRRQHRKRGWRRVGPRTQVAAARRQPSLPGSNNGDGAAVRWTGRLGASDPAAVPAADGTPTTSGACTATRPSTTRAAPPSSSTSRCPSTS</sequence>
<protein>
    <submittedName>
        <fullName evidence="2">Uncharacterized protein</fullName>
    </submittedName>
</protein>
<keyword evidence="3" id="KW-1185">Reference proteome</keyword>
<accession>A0A8T0QXX0</accession>
<name>A0A8T0QXX0_PANVG</name>
<organism evidence="2 3">
    <name type="scientific">Panicum virgatum</name>
    <name type="common">Blackwell switchgrass</name>
    <dbReference type="NCBI Taxonomy" id="38727"/>
    <lineage>
        <taxon>Eukaryota</taxon>
        <taxon>Viridiplantae</taxon>
        <taxon>Streptophyta</taxon>
        <taxon>Embryophyta</taxon>
        <taxon>Tracheophyta</taxon>
        <taxon>Spermatophyta</taxon>
        <taxon>Magnoliopsida</taxon>
        <taxon>Liliopsida</taxon>
        <taxon>Poales</taxon>
        <taxon>Poaceae</taxon>
        <taxon>PACMAD clade</taxon>
        <taxon>Panicoideae</taxon>
        <taxon>Panicodae</taxon>
        <taxon>Paniceae</taxon>
        <taxon>Panicinae</taxon>
        <taxon>Panicum</taxon>
        <taxon>Panicum sect. Hiantes</taxon>
    </lineage>
</organism>
<dbReference type="AlphaFoldDB" id="A0A8T0QXX0"/>
<dbReference type="Proteomes" id="UP000823388">
    <property type="component" value="Chromosome 6N"/>
</dbReference>
<feature type="region of interest" description="Disordered" evidence="1">
    <location>
        <begin position="25"/>
        <end position="114"/>
    </location>
</feature>
<evidence type="ECO:0000256" key="1">
    <source>
        <dbReference type="SAM" id="MobiDB-lite"/>
    </source>
</evidence>
<gene>
    <name evidence="2" type="ORF">PVAP13_6NG047803</name>
</gene>
<evidence type="ECO:0000313" key="3">
    <source>
        <dbReference type="Proteomes" id="UP000823388"/>
    </source>
</evidence>
<feature type="compositionally biased region" description="Low complexity" evidence="1">
    <location>
        <begin position="89"/>
        <end position="114"/>
    </location>
</feature>
<proteinExistence type="predicted"/>